<keyword evidence="2" id="KW-1185">Reference proteome</keyword>
<evidence type="ECO:0000313" key="1">
    <source>
        <dbReference type="EMBL" id="KAK5771966.1"/>
    </source>
</evidence>
<comment type="caution">
    <text evidence="1">The sequence shown here is derived from an EMBL/GenBank/DDBJ whole genome shotgun (WGS) entry which is preliminary data.</text>
</comment>
<name>A0ABR0MFD3_GOSAR</name>
<accession>A0ABR0MFD3</accession>
<dbReference type="EMBL" id="JARKNE010000013">
    <property type="protein sequence ID" value="KAK5771966.1"/>
    <property type="molecule type" value="Genomic_DNA"/>
</dbReference>
<gene>
    <name evidence="1" type="ORF">PVK06_048222</name>
</gene>
<dbReference type="Proteomes" id="UP001358586">
    <property type="component" value="Chromosome 13"/>
</dbReference>
<evidence type="ECO:0000313" key="2">
    <source>
        <dbReference type="Proteomes" id="UP001358586"/>
    </source>
</evidence>
<organism evidence="1 2">
    <name type="scientific">Gossypium arboreum</name>
    <name type="common">Tree cotton</name>
    <name type="synonym">Gossypium nanking</name>
    <dbReference type="NCBI Taxonomy" id="29729"/>
    <lineage>
        <taxon>Eukaryota</taxon>
        <taxon>Viridiplantae</taxon>
        <taxon>Streptophyta</taxon>
        <taxon>Embryophyta</taxon>
        <taxon>Tracheophyta</taxon>
        <taxon>Spermatophyta</taxon>
        <taxon>Magnoliopsida</taxon>
        <taxon>eudicotyledons</taxon>
        <taxon>Gunneridae</taxon>
        <taxon>Pentapetalae</taxon>
        <taxon>rosids</taxon>
        <taxon>malvids</taxon>
        <taxon>Malvales</taxon>
        <taxon>Malvaceae</taxon>
        <taxon>Malvoideae</taxon>
        <taxon>Gossypium</taxon>
    </lineage>
</organism>
<proteinExistence type="predicted"/>
<reference evidence="1 2" key="1">
    <citation type="submission" date="2023-03" db="EMBL/GenBank/DDBJ databases">
        <title>WGS of Gossypium arboreum.</title>
        <authorList>
            <person name="Yu D."/>
        </authorList>
    </citation>
    <scope>NUCLEOTIDE SEQUENCE [LARGE SCALE GENOMIC DNA]</scope>
    <source>
        <tissue evidence="1">Leaf</tissue>
    </source>
</reference>
<protein>
    <submittedName>
        <fullName evidence="1">Uncharacterized protein</fullName>
    </submittedName>
</protein>
<sequence length="107" mass="12054">MTHPNKNFPISFPSNQVGASDIGNQPHEIDLFVGWFAGQLDNLGNSSQPVAAVNLPSKFEVPKEMFEVRKDPRVHLMQYNDYMNILGAYNVEKWKAFLTTLRGSAND</sequence>